<dbReference type="RefSeq" id="WP_185444856.1">
    <property type="nucleotide sequence ID" value="NZ_CP043661.1"/>
</dbReference>
<protein>
    <submittedName>
        <fullName evidence="1">Uncharacterized protein</fullName>
    </submittedName>
</protein>
<evidence type="ECO:0000313" key="1">
    <source>
        <dbReference type="EMBL" id="QNE22444.1"/>
    </source>
</evidence>
<dbReference type="KEGG" id="kqi:F1D05_36785"/>
<dbReference type="Proteomes" id="UP000515563">
    <property type="component" value="Chromosome"/>
</dbReference>
<sequence>MPAGFDPKPVVPKNVLDRYQVGAEVAKAVSCGWLDQWTKAKKSGDAAKAREAVAAMKTSHSWKFLQQMNAAGDYPEAVWQYADAILKDQVPAGYQQGLGCR</sequence>
<reference evidence="2" key="1">
    <citation type="submission" date="2019-09" db="EMBL/GenBank/DDBJ databases">
        <title>Antimicrobial potential of Antarctic Bacteria.</title>
        <authorList>
            <person name="Benaud N."/>
            <person name="Edwards R.J."/>
            <person name="Ferrari B.C."/>
        </authorList>
    </citation>
    <scope>NUCLEOTIDE SEQUENCE [LARGE SCALE GENOMIC DNA]</scope>
    <source>
        <strain evidence="2">SPB151</strain>
    </source>
</reference>
<proteinExistence type="predicted"/>
<name>A0A7G6X879_9ACTN</name>
<reference evidence="1 2" key="2">
    <citation type="journal article" date="2020" name="Microbiol. Resour. Announc.">
        <title>Antarctic desert soil bacteria exhibit high novel natural product potential, evaluated through long-read genome sequencing and comparative genomics.</title>
        <authorList>
            <person name="Benaud N."/>
            <person name="Edwards R.J."/>
            <person name="Amos T.G."/>
            <person name="D'Agostino P.M."/>
            <person name="Gutierrez-Chavez C."/>
            <person name="Montgomery K."/>
            <person name="Nicetic I."/>
            <person name="Ferrari B.C."/>
        </authorList>
    </citation>
    <scope>NUCLEOTIDE SEQUENCE [LARGE SCALE GENOMIC DNA]</scope>
    <source>
        <strain evidence="1 2">SPB151</strain>
    </source>
</reference>
<evidence type="ECO:0000313" key="2">
    <source>
        <dbReference type="Proteomes" id="UP000515563"/>
    </source>
</evidence>
<dbReference type="EMBL" id="CP043661">
    <property type="protein sequence ID" value="QNE22444.1"/>
    <property type="molecule type" value="Genomic_DNA"/>
</dbReference>
<dbReference type="AlphaFoldDB" id="A0A7G6X879"/>
<organism evidence="1 2">
    <name type="scientific">Kribbella qitaiheensis</name>
    <dbReference type="NCBI Taxonomy" id="1544730"/>
    <lineage>
        <taxon>Bacteria</taxon>
        <taxon>Bacillati</taxon>
        <taxon>Actinomycetota</taxon>
        <taxon>Actinomycetes</taxon>
        <taxon>Propionibacteriales</taxon>
        <taxon>Kribbellaceae</taxon>
        <taxon>Kribbella</taxon>
    </lineage>
</organism>
<accession>A0A7G6X879</accession>
<keyword evidence="2" id="KW-1185">Reference proteome</keyword>
<gene>
    <name evidence="1" type="ORF">F1D05_36785</name>
</gene>